<dbReference type="GeneID" id="20640124"/>
<gene>
    <name evidence="4" type="ORF">PHYSODRAFT_285726</name>
</gene>
<dbReference type="Pfam" id="PF18634">
    <property type="entry name" value="RXLR_WY"/>
    <property type="match status" value="1"/>
</dbReference>
<dbReference type="InParanoid" id="G4Z6D6"/>
<protein>
    <recommendedName>
        <fullName evidence="3">RXLR phytopathogen effector protein WY-domain domain-containing protein</fullName>
    </recommendedName>
</protein>
<name>G4Z6D6_PHYSP</name>
<keyword evidence="1" id="KW-0175">Coiled coil</keyword>
<evidence type="ECO:0000313" key="4">
    <source>
        <dbReference type="EMBL" id="EGZ22386.1"/>
    </source>
</evidence>
<accession>G4Z6D6</accession>
<proteinExistence type="predicted"/>
<dbReference type="AlphaFoldDB" id="G4Z6D6"/>
<sequence length="204" mass="23369">MFAQRIVLLAVIFLLWEINAAVARRQADQVTDANRNLRAADQNQAALERLLWSYDSKDEERRWGWSAKELDELFQKLDIATGRLDDNSSAASKWFTAIAKYRKAKKANFWYPDDFIYAKLRETHSEADIAVLCQKLMNTSKAKKVAKTLQHHLFQAWNNRGMRLEDVADLLGVLVSTTNSVRSGILVDYQLKLTGEAVTRVRHG</sequence>
<keyword evidence="5" id="KW-1185">Reference proteome</keyword>
<evidence type="ECO:0000256" key="2">
    <source>
        <dbReference type="SAM" id="SignalP"/>
    </source>
</evidence>
<evidence type="ECO:0000259" key="3">
    <source>
        <dbReference type="Pfam" id="PF18634"/>
    </source>
</evidence>
<feature type="signal peptide" evidence="2">
    <location>
        <begin position="1"/>
        <end position="23"/>
    </location>
</feature>
<feature type="coiled-coil region" evidence="1">
    <location>
        <begin position="23"/>
        <end position="50"/>
    </location>
</feature>
<dbReference type="SMR" id="G4Z6D6"/>
<dbReference type="InterPro" id="IPR040786">
    <property type="entry name" value="RXLR_WY"/>
</dbReference>
<feature type="chain" id="PRO_5003471894" description="RXLR phytopathogen effector protein WY-domain domain-containing protein" evidence="2">
    <location>
        <begin position="24"/>
        <end position="204"/>
    </location>
</feature>
<evidence type="ECO:0000313" key="5">
    <source>
        <dbReference type="Proteomes" id="UP000002640"/>
    </source>
</evidence>
<dbReference type="Proteomes" id="UP000002640">
    <property type="component" value="Unassembled WGS sequence"/>
</dbReference>
<keyword evidence="2" id="KW-0732">Signal</keyword>
<evidence type="ECO:0000256" key="1">
    <source>
        <dbReference type="SAM" id="Coils"/>
    </source>
</evidence>
<dbReference type="EMBL" id="JH159153">
    <property type="protein sequence ID" value="EGZ22386.1"/>
    <property type="molecule type" value="Genomic_DNA"/>
</dbReference>
<feature type="domain" description="RXLR phytopathogen effector protein WY-domain" evidence="3">
    <location>
        <begin position="101"/>
        <end position="150"/>
    </location>
</feature>
<reference evidence="4 5" key="1">
    <citation type="journal article" date="2006" name="Science">
        <title>Phytophthora genome sequences uncover evolutionary origins and mechanisms of pathogenesis.</title>
        <authorList>
            <person name="Tyler B.M."/>
            <person name="Tripathy S."/>
            <person name="Zhang X."/>
            <person name="Dehal P."/>
            <person name="Jiang R.H."/>
            <person name="Aerts A."/>
            <person name="Arredondo F.D."/>
            <person name="Baxter L."/>
            <person name="Bensasson D."/>
            <person name="Beynon J.L."/>
            <person name="Chapman J."/>
            <person name="Damasceno C.M."/>
            <person name="Dorrance A.E."/>
            <person name="Dou D."/>
            <person name="Dickerman A.W."/>
            <person name="Dubchak I.L."/>
            <person name="Garbelotto M."/>
            <person name="Gijzen M."/>
            <person name="Gordon S.G."/>
            <person name="Govers F."/>
            <person name="Grunwald N.J."/>
            <person name="Huang W."/>
            <person name="Ivors K.L."/>
            <person name="Jones R.W."/>
            <person name="Kamoun S."/>
            <person name="Krampis K."/>
            <person name="Lamour K.H."/>
            <person name="Lee M.K."/>
            <person name="McDonald W.H."/>
            <person name="Medina M."/>
            <person name="Meijer H.J."/>
            <person name="Nordberg E.K."/>
            <person name="Maclean D.J."/>
            <person name="Ospina-Giraldo M.D."/>
            <person name="Morris P.F."/>
            <person name="Phuntumart V."/>
            <person name="Putnam N.H."/>
            <person name="Rash S."/>
            <person name="Rose J.K."/>
            <person name="Sakihama Y."/>
            <person name="Salamov A.A."/>
            <person name="Savidor A."/>
            <person name="Scheuring C.F."/>
            <person name="Smith B.M."/>
            <person name="Sobral B.W."/>
            <person name="Terry A."/>
            <person name="Torto-Alalibo T.A."/>
            <person name="Win J."/>
            <person name="Xu Z."/>
            <person name="Zhang H."/>
            <person name="Grigoriev I.V."/>
            <person name="Rokhsar D.S."/>
            <person name="Boore J.L."/>
        </authorList>
    </citation>
    <scope>NUCLEOTIDE SEQUENCE [LARGE SCALE GENOMIC DNA]</scope>
    <source>
        <strain evidence="4 5">P6497</strain>
    </source>
</reference>
<organism evidence="4 5">
    <name type="scientific">Phytophthora sojae (strain P6497)</name>
    <name type="common">Soybean stem and root rot agent</name>
    <name type="synonym">Phytophthora megasperma f. sp. glycines</name>
    <dbReference type="NCBI Taxonomy" id="1094619"/>
    <lineage>
        <taxon>Eukaryota</taxon>
        <taxon>Sar</taxon>
        <taxon>Stramenopiles</taxon>
        <taxon>Oomycota</taxon>
        <taxon>Peronosporomycetes</taxon>
        <taxon>Peronosporales</taxon>
        <taxon>Peronosporaceae</taxon>
        <taxon>Phytophthora</taxon>
    </lineage>
</organism>
<dbReference type="KEGG" id="psoj:PHYSODRAFT_285726"/>
<dbReference type="RefSeq" id="XP_009525103.1">
    <property type="nucleotide sequence ID" value="XM_009526808.1"/>
</dbReference>